<dbReference type="GO" id="GO:0000122">
    <property type="term" value="P:negative regulation of transcription by RNA polymerase II"/>
    <property type="evidence" value="ECO:0007669"/>
    <property type="project" value="TreeGrafter"/>
</dbReference>
<proteinExistence type="predicted"/>
<dbReference type="GO" id="GO:0017136">
    <property type="term" value="F:histone deacetylase activity, NAD-dependent"/>
    <property type="evidence" value="ECO:0007669"/>
    <property type="project" value="TreeGrafter"/>
</dbReference>
<dbReference type="GO" id="GO:0005634">
    <property type="term" value="C:nucleus"/>
    <property type="evidence" value="ECO:0007669"/>
    <property type="project" value="TreeGrafter"/>
</dbReference>
<keyword evidence="2" id="KW-0479">Metal-binding</keyword>
<dbReference type="PANTHER" id="PTHR11085">
    <property type="entry name" value="NAD-DEPENDENT PROTEIN DEACYLASE SIRTUIN-5, MITOCHONDRIAL-RELATED"/>
    <property type="match status" value="1"/>
</dbReference>
<feature type="domain" description="Deacetylase sirtuin-type" evidence="7">
    <location>
        <begin position="1"/>
        <end position="146"/>
    </location>
</feature>
<dbReference type="PROSITE" id="PS50305">
    <property type="entry name" value="SIRTUIN"/>
    <property type="match status" value="1"/>
</dbReference>
<evidence type="ECO:0000256" key="2">
    <source>
        <dbReference type="ARBA" id="ARBA00022723"/>
    </source>
</evidence>
<evidence type="ECO:0000256" key="6">
    <source>
        <dbReference type="SAM" id="MobiDB-lite"/>
    </source>
</evidence>
<dbReference type="Gene3D" id="3.40.50.1220">
    <property type="entry name" value="TPP-binding domain"/>
    <property type="match status" value="1"/>
</dbReference>
<evidence type="ECO:0000256" key="1">
    <source>
        <dbReference type="ARBA" id="ARBA00012928"/>
    </source>
</evidence>
<evidence type="ECO:0000256" key="3">
    <source>
        <dbReference type="ARBA" id="ARBA00022833"/>
    </source>
</evidence>
<accession>A0A835Q9B7</accession>
<dbReference type="GO" id="GO:0003714">
    <property type="term" value="F:transcription corepressor activity"/>
    <property type="evidence" value="ECO:0007669"/>
    <property type="project" value="TreeGrafter"/>
</dbReference>
<dbReference type="GO" id="GO:0046872">
    <property type="term" value="F:metal ion binding"/>
    <property type="evidence" value="ECO:0007669"/>
    <property type="project" value="UniProtKB-KW"/>
</dbReference>
<evidence type="ECO:0000256" key="4">
    <source>
        <dbReference type="ARBA" id="ARBA00023027"/>
    </source>
</evidence>
<evidence type="ECO:0000313" key="9">
    <source>
        <dbReference type="Proteomes" id="UP000636800"/>
    </source>
</evidence>
<organism evidence="8 9">
    <name type="scientific">Vanilla planifolia</name>
    <name type="common">Vanilla</name>
    <dbReference type="NCBI Taxonomy" id="51239"/>
    <lineage>
        <taxon>Eukaryota</taxon>
        <taxon>Viridiplantae</taxon>
        <taxon>Streptophyta</taxon>
        <taxon>Embryophyta</taxon>
        <taxon>Tracheophyta</taxon>
        <taxon>Spermatophyta</taxon>
        <taxon>Magnoliopsida</taxon>
        <taxon>Liliopsida</taxon>
        <taxon>Asparagales</taxon>
        <taxon>Orchidaceae</taxon>
        <taxon>Vanilloideae</taxon>
        <taxon>Vanilleae</taxon>
        <taxon>Vanilla</taxon>
    </lineage>
</organism>
<feature type="region of interest" description="Disordered" evidence="6">
    <location>
        <begin position="316"/>
        <end position="351"/>
    </location>
</feature>
<dbReference type="AlphaFoldDB" id="A0A835Q9B7"/>
<dbReference type="SUPFAM" id="SSF52467">
    <property type="entry name" value="DHS-like NAD/FAD-binding domain"/>
    <property type="match status" value="1"/>
</dbReference>
<dbReference type="OrthoDB" id="203237at2759"/>
<evidence type="ECO:0000313" key="8">
    <source>
        <dbReference type="EMBL" id="KAG0466620.1"/>
    </source>
</evidence>
<protein>
    <recommendedName>
        <fullName evidence="1">protein acetyllysine N-acetyltransferase</fullName>
        <ecNumber evidence="1">2.3.1.286</ecNumber>
    </recommendedName>
</protein>
<feature type="compositionally biased region" description="Basic residues" evidence="6">
    <location>
        <begin position="342"/>
        <end position="351"/>
    </location>
</feature>
<keyword evidence="4" id="KW-0520">NAD</keyword>
<name>A0A835Q9B7_VANPL</name>
<keyword evidence="3" id="KW-0862">Zinc</keyword>
<dbReference type="EC" id="2.3.1.286" evidence="1"/>
<reference evidence="8 9" key="1">
    <citation type="journal article" date="2020" name="Nat. Food">
        <title>A phased Vanilla planifolia genome enables genetic improvement of flavour and production.</title>
        <authorList>
            <person name="Hasing T."/>
            <person name="Tang H."/>
            <person name="Brym M."/>
            <person name="Khazi F."/>
            <person name="Huang T."/>
            <person name="Chambers A.H."/>
        </authorList>
    </citation>
    <scope>NUCLEOTIDE SEQUENCE [LARGE SCALE GENOMIC DNA]</scope>
    <source>
        <tissue evidence="8">Leaf</tissue>
    </source>
</reference>
<dbReference type="InterPro" id="IPR029035">
    <property type="entry name" value="DHS-like_NAD/FAD-binding_dom"/>
</dbReference>
<sequence>MGPGTFEIFEVETIGMKLTSRQCSNVDCQAKLGTQFLIGRTIKQYRLFSDPIFLIISPSPSTFDALPKKEMSLAERHCRMADVVLCLGTSLQITPACNLPLKSLSGGGRIVIVNLQPTPKDKKASLVVNGLVDKVIEGVMHLLNLRIPPYVRIDFVQIVLIHAKRKKTYAKWTLRLLSVHGSRAPLPFVKSVEVTFPERTDMKAAFLSKQPFVLKRETARKKPFMMALKINFNHGCGCASTTILWDVDFQVKQNSFIQDKNEILQKLRTKAELESQCGQLETIERQVLPRFNSTTHAIATNIVRYHLPDAKSAEGDDAICTSNVPTTKRLDDGDNSDELPPKRAKLVRSDV</sequence>
<dbReference type="GO" id="GO:0070403">
    <property type="term" value="F:NAD+ binding"/>
    <property type="evidence" value="ECO:0007669"/>
    <property type="project" value="TreeGrafter"/>
</dbReference>
<dbReference type="Proteomes" id="UP000636800">
    <property type="component" value="Unassembled WGS sequence"/>
</dbReference>
<gene>
    <name evidence="8" type="ORF">HPP92_018200</name>
</gene>
<evidence type="ECO:0000259" key="7">
    <source>
        <dbReference type="PROSITE" id="PS50305"/>
    </source>
</evidence>
<dbReference type="PANTHER" id="PTHR11085:SF12">
    <property type="entry name" value="NAD-DEPENDENT PROTEIN DEACYLASE SIRTUIN-6"/>
    <property type="match status" value="1"/>
</dbReference>
<keyword evidence="9" id="KW-1185">Reference proteome</keyword>
<dbReference type="EMBL" id="JADCNL010000009">
    <property type="protein sequence ID" value="KAG0466620.1"/>
    <property type="molecule type" value="Genomic_DNA"/>
</dbReference>
<comment type="caution">
    <text evidence="5">Lacks conserved residue(s) required for the propagation of feature annotation.</text>
</comment>
<dbReference type="InterPro" id="IPR026590">
    <property type="entry name" value="Ssirtuin_cat_dom"/>
</dbReference>
<dbReference type="InterPro" id="IPR050134">
    <property type="entry name" value="NAD-dep_sirtuin_deacylases"/>
</dbReference>
<evidence type="ECO:0000256" key="5">
    <source>
        <dbReference type="PROSITE-ProRule" id="PRU00236"/>
    </source>
</evidence>
<comment type="caution">
    <text evidence="8">The sequence shown here is derived from an EMBL/GenBank/DDBJ whole genome shotgun (WGS) entry which is preliminary data.</text>
</comment>